<evidence type="ECO:0000256" key="6">
    <source>
        <dbReference type="ARBA" id="ARBA00022771"/>
    </source>
</evidence>
<dbReference type="InterPro" id="IPR009060">
    <property type="entry name" value="UBA-like_sf"/>
</dbReference>
<dbReference type="EC" id="3.4.19.12" evidence="11"/>
<dbReference type="InterPro" id="IPR013083">
    <property type="entry name" value="Znf_RING/FYVE/PHD"/>
</dbReference>
<evidence type="ECO:0000256" key="2">
    <source>
        <dbReference type="ARBA" id="ARBA00009085"/>
    </source>
</evidence>
<evidence type="ECO:0000256" key="4">
    <source>
        <dbReference type="ARBA" id="ARBA00022723"/>
    </source>
</evidence>
<evidence type="ECO:0000256" key="7">
    <source>
        <dbReference type="ARBA" id="ARBA00022786"/>
    </source>
</evidence>
<feature type="binding site" evidence="13">
    <location>
        <position position="212"/>
    </location>
    <ligand>
        <name>Zn(2+)</name>
        <dbReference type="ChEBI" id="CHEBI:29105"/>
    </ligand>
</feature>
<dbReference type="FunFam" id="1.10.8.10:FF:000086">
    <property type="entry name" value="Ubiquitin carboxyl-terminal hydrolase"/>
    <property type="match status" value="1"/>
</dbReference>
<keyword evidence="6 14" id="KW-0863">Zinc-finger</keyword>
<dbReference type="OrthoDB" id="361536at2759"/>
<dbReference type="SMART" id="SM00290">
    <property type="entry name" value="ZnF_UBP"/>
    <property type="match status" value="2"/>
</dbReference>
<dbReference type="PROSITE" id="PS50235">
    <property type="entry name" value="USP_3"/>
    <property type="match status" value="1"/>
</dbReference>
<dbReference type="CDD" id="cd14297">
    <property type="entry name" value="UBA2_spUBP14_like"/>
    <property type="match status" value="1"/>
</dbReference>
<feature type="domain" description="UBA" evidence="15">
    <location>
        <begin position="584"/>
        <end position="625"/>
    </location>
</feature>
<dbReference type="InterPro" id="IPR041432">
    <property type="entry name" value="UBP13_Znf-UBP_var"/>
</dbReference>
<feature type="binding site" evidence="13">
    <location>
        <position position="182"/>
    </location>
    <ligand>
        <name>Zn(2+)</name>
        <dbReference type="ChEBI" id="CHEBI:29105"/>
    </ligand>
</feature>
<keyword evidence="9 11" id="KW-0788">Thiol protease</keyword>
<dbReference type="Proteomes" id="UP000193560">
    <property type="component" value="Unassembled WGS sequence"/>
</dbReference>
<reference evidence="18 19" key="1">
    <citation type="submission" date="2016-07" db="EMBL/GenBank/DDBJ databases">
        <title>Pervasive Adenine N6-methylation of Active Genes in Fungi.</title>
        <authorList>
            <consortium name="DOE Joint Genome Institute"/>
            <person name="Mondo S.J."/>
            <person name="Dannebaum R.O."/>
            <person name="Kuo R.C."/>
            <person name="Labutti K."/>
            <person name="Haridas S."/>
            <person name="Kuo A."/>
            <person name="Salamov A."/>
            <person name="Ahrendt S.R."/>
            <person name="Lipzen A."/>
            <person name="Sullivan W."/>
            <person name="Andreopoulos W.B."/>
            <person name="Clum A."/>
            <person name="Lindquist E."/>
            <person name="Daum C."/>
            <person name="Ramamoorthy G.K."/>
            <person name="Gryganskyi A."/>
            <person name="Culley D."/>
            <person name="Magnuson J.K."/>
            <person name="James T.Y."/>
            <person name="O'Malley M.A."/>
            <person name="Stajich J.E."/>
            <person name="Spatafora J.W."/>
            <person name="Visel A."/>
            <person name="Grigoriev I.V."/>
        </authorList>
    </citation>
    <scope>NUCLEOTIDE SEQUENCE [LARGE SCALE GENOMIC DNA]</scope>
    <source>
        <strain evidence="18 19">NRRL 1336</strain>
    </source>
</reference>
<dbReference type="Pfam" id="PF02148">
    <property type="entry name" value="zf-UBP"/>
    <property type="match status" value="1"/>
</dbReference>
<dbReference type="SUPFAM" id="SSF46934">
    <property type="entry name" value="UBA-like"/>
    <property type="match status" value="1"/>
</dbReference>
<dbReference type="FunFam" id="3.30.40.10:FF:000396">
    <property type="entry name" value="Ubiquitin carboxyl-terminal hydrolase"/>
    <property type="match status" value="1"/>
</dbReference>
<evidence type="ECO:0000256" key="14">
    <source>
        <dbReference type="PROSITE-ProRule" id="PRU00502"/>
    </source>
</evidence>
<keyword evidence="7 11" id="KW-0833">Ubl conjugation pathway</keyword>
<dbReference type="CDD" id="cd14385">
    <property type="entry name" value="UBA1_spUBP14_like"/>
    <property type="match status" value="1"/>
</dbReference>
<evidence type="ECO:0000256" key="5">
    <source>
        <dbReference type="ARBA" id="ARBA00022737"/>
    </source>
</evidence>
<evidence type="ECO:0000256" key="11">
    <source>
        <dbReference type="PIRNR" id="PIRNR016308"/>
    </source>
</evidence>
<dbReference type="PROSITE" id="PS50271">
    <property type="entry name" value="ZF_UBP"/>
    <property type="match status" value="2"/>
</dbReference>
<keyword evidence="19" id="KW-1185">Reference proteome</keyword>
<evidence type="ECO:0000256" key="10">
    <source>
        <dbReference type="ARBA" id="ARBA00022833"/>
    </source>
</evidence>
<evidence type="ECO:0000256" key="12">
    <source>
        <dbReference type="PIRSR" id="PIRSR016308-1"/>
    </source>
</evidence>
<sequence length="776" mass="86664">MACIHIDTTRFSPPSAYTNVHKEECTQCFDSQDLAEGIDVCLTCFNGGCVSAERQHAKLHYNKSNHPLTVNIRRVIKPKRDEGTPPPQKMSKLAINPENTEPSYDYITKVRCYECNGVEAAQDINNGMSSIVDAILSATSSGRQSDVKAWEEEVTACEHTLCLTQDAPRKLEQQSLAHCAQCELNENLWLCLTCGNLACGRKHYDGSGGNNHAVQHFTDSGHAVACKLGTITPEGTADIYCYSCDDAKVDNDLSTHLANWGINVLHQSKTEKSMTELQLEQNMKFDFSMTTEDGKNLEPMFGPEYTGIKNLGNSCYMASILQAVYDIPEFQTRYGRQLADHAQVCSVEDPANCWYCQLHKITDGLLSGRYSQPHPSSDQNDVPTQEGISPGMLKTLVGKGHQEFSTMRQQDAYEFFQFFCKTIAQKEHSAKAQDPTKIFDFTVEHRLQCQKCNKVRYQTDETSSLSINIPAKEISKTSEDEKTVYEPVDFYECMDLFVQDEIVDGYRCPNCKENTVAKKSAKFNTFPQVLAIQARRFAFVDWVPQKLDIQIIFPDGDITLDKYLGHGKQEDEELLPEDEVPEPSFDNAALEQLMAMGFGVNRCKRALYNTGNNGAEVAMNWLFEHMEDPDIDAPLETTASSVAAASTNDASPEQISTLCEMGFTPAQAKKALRETNNETERALDWLFSHPDDQGDDDQGGGISGSETVVAGDGTPPFHYRMKSFVSHKGTSIHCGHYVAHVYKDGKWILFNDNKVAVSPSPPIGEGYLYFLDRIRN</sequence>
<dbReference type="PIRSF" id="PIRSF016308">
    <property type="entry name" value="UBP"/>
    <property type="match status" value="1"/>
</dbReference>
<dbReference type="PROSITE" id="PS50030">
    <property type="entry name" value="UBA"/>
    <property type="match status" value="2"/>
</dbReference>
<dbReference type="InterPro" id="IPR001394">
    <property type="entry name" value="Peptidase_C19_UCH"/>
</dbReference>
<feature type="domain" description="UBP-type" evidence="17">
    <location>
        <begin position="1"/>
        <end position="110"/>
    </location>
</feature>
<dbReference type="FunFam" id="1.10.8.10:FF:000103">
    <property type="entry name" value="Ubiquitin carboxyl-terminal hydrolase"/>
    <property type="match status" value="1"/>
</dbReference>
<evidence type="ECO:0000256" key="9">
    <source>
        <dbReference type="ARBA" id="ARBA00022807"/>
    </source>
</evidence>
<dbReference type="Pfam" id="PF17807">
    <property type="entry name" value="zf-UBP_var"/>
    <property type="match status" value="1"/>
</dbReference>
<keyword evidence="10 11" id="KW-0862">Zinc</keyword>
<dbReference type="Pfam" id="PF00627">
    <property type="entry name" value="UBA"/>
    <property type="match status" value="2"/>
</dbReference>
<dbReference type="PROSITE" id="PS00972">
    <property type="entry name" value="USP_1"/>
    <property type="match status" value="1"/>
</dbReference>
<evidence type="ECO:0000259" key="16">
    <source>
        <dbReference type="PROSITE" id="PS50235"/>
    </source>
</evidence>
<dbReference type="InterPro" id="IPR050164">
    <property type="entry name" value="Peptidase_C19"/>
</dbReference>
<evidence type="ECO:0000256" key="13">
    <source>
        <dbReference type="PIRSR" id="PIRSR016308-3"/>
    </source>
</evidence>
<evidence type="ECO:0000256" key="8">
    <source>
        <dbReference type="ARBA" id="ARBA00022801"/>
    </source>
</evidence>
<dbReference type="Pfam" id="PF00443">
    <property type="entry name" value="UCH"/>
    <property type="match status" value="1"/>
</dbReference>
<dbReference type="InterPro" id="IPR001607">
    <property type="entry name" value="Znf_UBP"/>
</dbReference>
<dbReference type="GO" id="GO:0005829">
    <property type="term" value="C:cytosol"/>
    <property type="evidence" value="ECO:0007669"/>
    <property type="project" value="TreeGrafter"/>
</dbReference>
<evidence type="ECO:0000256" key="1">
    <source>
        <dbReference type="ARBA" id="ARBA00000707"/>
    </source>
</evidence>
<dbReference type="PANTHER" id="PTHR24006:SF664">
    <property type="entry name" value="UBIQUITIN CARBOXYL-TERMINAL HYDROLASE"/>
    <property type="match status" value="1"/>
</dbReference>
<keyword evidence="8 11" id="KW-0378">Hydrolase</keyword>
<dbReference type="FunFam" id="3.30.40.10:FF:000587">
    <property type="entry name" value="Ubiquitin carboxyl-terminal hydrolase"/>
    <property type="match status" value="1"/>
</dbReference>
<dbReference type="InterPro" id="IPR038765">
    <property type="entry name" value="Papain-like_cys_pep_sf"/>
</dbReference>
<gene>
    <name evidence="18" type="ORF">BCR42DRAFT_344335</name>
</gene>
<evidence type="ECO:0000259" key="17">
    <source>
        <dbReference type="PROSITE" id="PS50271"/>
    </source>
</evidence>
<feature type="active site" description="Nucleophile" evidence="12">
    <location>
        <position position="315"/>
    </location>
</feature>
<feature type="domain" description="USP" evidence="16">
    <location>
        <begin position="306"/>
        <end position="774"/>
    </location>
</feature>
<organism evidence="18 19">
    <name type="scientific">Absidia repens</name>
    <dbReference type="NCBI Taxonomy" id="90262"/>
    <lineage>
        <taxon>Eukaryota</taxon>
        <taxon>Fungi</taxon>
        <taxon>Fungi incertae sedis</taxon>
        <taxon>Mucoromycota</taxon>
        <taxon>Mucoromycotina</taxon>
        <taxon>Mucoromycetes</taxon>
        <taxon>Mucorales</taxon>
        <taxon>Cunninghamellaceae</taxon>
        <taxon>Absidia</taxon>
    </lineage>
</organism>
<dbReference type="SMART" id="SM00165">
    <property type="entry name" value="UBA"/>
    <property type="match status" value="2"/>
</dbReference>
<feature type="binding site" evidence="13">
    <location>
        <position position="199"/>
    </location>
    <ligand>
        <name>Zn(2+)</name>
        <dbReference type="ChEBI" id="CHEBI:29105"/>
    </ligand>
</feature>
<dbReference type="InterPro" id="IPR016652">
    <property type="entry name" value="Ubiquitinyl_hydrolase"/>
</dbReference>
<dbReference type="PANTHER" id="PTHR24006">
    <property type="entry name" value="UBIQUITIN CARBOXYL-TERMINAL HYDROLASE"/>
    <property type="match status" value="1"/>
</dbReference>
<feature type="binding site" evidence="13">
    <location>
        <position position="179"/>
    </location>
    <ligand>
        <name>Zn(2+)</name>
        <dbReference type="ChEBI" id="CHEBI:29105"/>
    </ligand>
</feature>
<dbReference type="GO" id="GO:0005634">
    <property type="term" value="C:nucleus"/>
    <property type="evidence" value="ECO:0007669"/>
    <property type="project" value="TreeGrafter"/>
</dbReference>
<dbReference type="GO" id="GO:0004843">
    <property type="term" value="F:cysteine-type deubiquitinase activity"/>
    <property type="evidence" value="ECO:0007669"/>
    <property type="project" value="UniProtKB-UniRule"/>
</dbReference>
<evidence type="ECO:0000313" key="18">
    <source>
        <dbReference type="EMBL" id="ORZ23574.1"/>
    </source>
</evidence>
<comment type="caution">
    <text evidence="18">The sequence shown here is derived from an EMBL/GenBank/DDBJ whole genome shotgun (WGS) entry which is preliminary data.</text>
</comment>
<dbReference type="Gene3D" id="3.90.70.10">
    <property type="entry name" value="Cysteine proteinases"/>
    <property type="match status" value="1"/>
</dbReference>
<dbReference type="GO" id="GO:0006508">
    <property type="term" value="P:proteolysis"/>
    <property type="evidence" value="ECO:0007669"/>
    <property type="project" value="UniProtKB-KW"/>
</dbReference>
<keyword evidence="5" id="KW-0677">Repeat</keyword>
<comment type="similarity">
    <text evidence="2 11">Belongs to the peptidase C19 family.</text>
</comment>
<dbReference type="GO" id="GO:0016579">
    <property type="term" value="P:protein deubiquitination"/>
    <property type="evidence" value="ECO:0007669"/>
    <property type="project" value="InterPro"/>
</dbReference>
<comment type="catalytic activity">
    <reaction evidence="1 11">
        <text>Thiol-dependent hydrolysis of ester, thioester, amide, peptide and isopeptide bonds formed by the C-terminal Gly of ubiquitin (a 76-residue protein attached to proteins as an intracellular targeting signal).</text>
        <dbReference type="EC" id="3.4.19.12"/>
    </reaction>
</comment>
<evidence type="ECO:0000313" key="19">
    <source>
        <dbReference type="Proteomes" id="UP000193560"/>
    </source>
</evidence>
<dbReference type="STRING" id="90262.A0A1X2IX03"/>
<dbReference type="SUPFAM" id="SSF57850">
    <property type="entry name" value="RING/U-box"/>
    <property type="match status" value="2"/>
</dbReference>
<feature type="active site" description="Proton acceptor" evidence="12">
    <location>
        <position position="736"/>
    </location>
</feature>
<evidence type="ECO:0000259" key="15">
    <source>
        <dbReference type="PROSITE" id="PS50030"/>
    </source>
</evidence>
<dbReference type="AlphaFoldDB" id="A0A1X2IX03"/>
<keyword evidence="4 11" id="KW-0479">Metal-binding</keyword>
<dbReference type="Gene3D" id="3.30.40.10">
    <property type="entry name" value="Zinc/RING finger domain, C3HC4 (zinc finger)"/>
    <property type="match status" value="2"/>
</dbReference>
<name>A0A1X2IX03_9FUNG</name>
<dbReference type="InterPro" id="IPR018200">
    <property type="entry name" value="USP_CS"/>
</dbReference>
<accession>A0A1X2IX03</accession>
<dbReference type="EMBL" id="MCGE01000003">
    <property type="protein sequence ID" value="ORZ23574.1"/>
    <property type="molecule type" value="Genomic_DNA"/>
</dbReference>
<dbReference type="SUPFAM" id="SSF54001">
    <property type="entry name" value="Cysteine proteinases"/>
    <property type="match status" value="1"/>
</dbReference>
<feature type="domain" description="UBP-type" evidence="17">
    <location>
        <begin position="155"/>
        <end position="264"/>
    </location>
</feature>
<dbReference type="CDD" id="cd02658">
    <property type="entry name" value="Peptidase_C19B"/>
    <property type="match status" value="1"/>
</dbReference>
<protein>
    <recommendedName>
        <fullName evidence="11">Ubiquitin carboxyl-terminal hydrolase</fullName>
        <ecNumber evidence="11">3.4.19.12</ecNumber>
    </recommendedName>
</protein>
<dbReference type="InterPro" id="IPR015940">
    <property type="entry name" value="UBA"/>
</dbReference>
<dbReference type="GO" id="GO:0008270">
    <property type="term" value="F:zinc ion binding"/>
    <property type="evidence" value="ECO:0007669"/>
    <property type="project" value="UniProtKB-UniRule"/>
</dbReference>
<keyword evidence="3 11" id="KW-0645">Protease</keyword>
<dbReference type="InterPro" id="IPR028889">
    <property type="entry name" value="USP"/>
</dbReference>
<proteinExistence type="inferred from homology"/>
<dbReference type="Gene3D" id="1.10.8.10">
    <property type="entry name" value="DNA helicase RuvA subunit, C-terminal domain"/>
    <property type="match status" value="2"/>
</dbReference>
<evidence type="ECO:0000256" key="3">
    <source>
        <dbReference type="ARBA" id="ARBA00022670"/>
    </source>
</evidence>
<feature type="domain" description="UBA" evidence="15">
    <location>
        <begin position="649"/>
        <end position="689"/>
    </location>
</feature>